<dbReference type="Proteomes" id="UP000183047">
    <property type="component" value="Unassembled WGS sequence"/>
</dbReference>
<gene>
    <name evidence="1" type="ORF">SAMN02910451_00708</name>
</gene>
<proteinExistence type="predicted"/>
<dbReference type="EMBL" id="FMUR01000004">
    <property type="protein sequence ID" value="SCX88946.1"/>
    <property type="molecule type" value="Genomic_DNA"/>
</dbReference>
<keyword evidence="2" id="KW-1185">Reference proteome</keyword>
<dbReference type="AlphaFoldDB" id="A0A1G5BFP2"/>
<accession>A0A1G5BFP2</accession>
<protein>
    <submittedName>
        <fullName evidence="1">Uncharacterized protein</fullName>
    </submittedName>
</protein>
<dbReference type="RefSeq" id="WP_176756595.1">
    <property type="nucleotide sequence ID" value="NZ_FMUR01000004.1"/>
</dbReference>
<reference evidence="2" key="1">
    <citation type="submission" date="2016-10" db="EMBL/GenBank/DDBJ databases">
        <authorList>
            <person name="Varghese N."/>
            <person name="Submissions S."/>
        </authorList>
    </citation>
    <scope>NUCLEOTIDE SEQUENCE [LARGE SCALE GENOMIC DNA]</scope>
    <source>
        <strain evidence="2">XBD2006</strain>
    </source>
</reference>
<sequence length="46" mass="5098">MDKKEAALYEEMKKDLILPFKEGEMITAANAAALSGKLSQMHNCNL</sequence>
<organism evidence="1 2">
    <name type="scientific">Butyrivibrio hungatei</name>
    <dbReference type="NCBI Taxonomy" id="185008"/>
    <lineage>
        <taxon>Bacteria</taxon>
        <taxon>Bacillati</taxon>
        <taxon>Bacillota</taxon>
        <taxon>Clostridia</taxon>
        <taxon>Lachnospirales</taxon>
        <taxon>Lachnospiraceae</taxon>
        <taxon>Butyrivibrio</taxon>
    </lineage>
</organism>
<evidence type="ECO:0000313" key="1">
    <source>
        <dbReference type="EMBL" id="SCX88946.1"/>
    </source>
</evidence>
<evidence type="ECO:0000313" key="2">
    <source>
        <dbReference type="Proteomes" id="UP000183047"/>
    </source>
</evidence>
<name>A0A1G5BFP2_9FIRM</name>